<keyword evidence="13" id="KW-0234">DNA repair</keyword>
<keyword evidence="11" id="KW-0408">Iron</keyword>
<dbReference type="InterPro" id="IPR029119">
    <property type="entry name" value="MutY_C"/>
</dbReference>
<name>A0A932MNF9_UNCTE</name>
<comment type="catalytic activity">
    <reaction evidence="1">
        <text>Hydrolyzes free adenine bases from 7,8-dihydro-8-oxoguanine:adenine mismatched double-stranded DNA, leaving an apurinic site.</text>
        <dbReference type="EC" id="3.2.2.31"/>
    </reaction>
</comment>
<keyword evidence="12" id="KW-0411">Iron-sulfur</keyword>
<dbReference type="GO" id="GO:0006284">
    <property type="term" value="P:base-excision repair"/>
    <property type="evidence" value="ECO:0007669"/>
    <property type="project" value="InterPro"/>
</dbReference>
<evidence type="ECO:0000256" key="10">
    <source>
        <dbReference type="ARBA" id="ARBA00022801"/>
    </source>
</evidence>
<protein>
    <recommendedName>
        <fullName evidence="6">Adenine DNA glycosylase</fullName>
        <ecNumber evidence="5">3.2.2.31</ecNumber>
    </recommendedName>
</protein>
<dbReference type="PANTHER" id="PTHR42944:SF1">
    <property type="entry name" value="ADENINE DNA GLYCOSYLASE"/>
    <property type="match status" value="1"/>
</dbReference>
<evidence type="ECO:0000256" key="12">
    <source>
        <dbReference type="ARBA" id="ARBA00023014"/>
    </source>
</evidence>
<evidence type="ECO:0000256" key="6">
    <source>
        <dbReference type="ARBA" id="ARBA00022023"/>
    </source>
</evidence>
<dbReference type="GO" id="GO:0035485">
    <property type="term" value="F:adenine/guanine mispair binding"/>
    <property type="evidence" value="ECO:0007669"/>
    <property type="project" value="TreeGrafter"/>
</dbReference>
<dbReference type="GO" id="GO:0046872">
    <property type="term" value="F:metal ion binding"/>
    <property type="evidence" value="ECO:0007669"/>
    <property type="project" value="UniProtKB-KW"/>
</dbReference>
<keyword evidence="9" id="KW-0227">DNA damage</keyword>
<gene>
    <name evidence="16" type="ORF">HYZ11_08985</name>
</gene>
<proteinExistence type="inferred from homology"/>
<evidence type="ECO:0000256" key="3">
    <source>
        <dbReference type="ARBA" id="ARBA00002933"/>
    </source>
</evidence>
<dbReference type="InterPro" id="IPR015797">
    <property type="entry name" value="NUDIX_hydrolase-like_dom_sf"/>
</dbReference>
<evidence type="ECO:0000256" key="9">
    <source>
        <dbReference type="ARBA" id="ARBA00022763"/>
    </source>
</evidence>
<dbReference type="Gene3D" id="3.90.79.10">
    <property type="entry name" value="Nucleoside Triphosphate Pyrophosphohydrolase"/>
    <property type="match status" value="1"/>
</dbReference>
<dbReference type="Proteomes" id="UP000782312">
    <property type="component" value="Unassembled WGS sequence"/>
</dbReference>
<dbReference type="EMBL" id="JACPUR010000019">
    <property type="protein sequence ID" value="MBI3127723.1"/>
    <property type="molecule type" value="Genomic_DNA"/>
</dbReference>
<evidence type="ECO:0000256" key="14">
    <source>
        <dbReference type="ARBA" id="ARBA00023295"/>
    </source>
</evidence>
<organism evidence="16 17">
    <name type="scientific">Tectimicrobiota bacterium</name>
    <dbReference type="NCBI Taxonomy" id="2528274"/>
    <lineage>
        <taxon>Bacteria</taxon>
        <taxon>Pseudomonadati</taxon>
        <taxon>Nitrospinota/Tectimicrobiota group</taxon>
        <taxon>Candidatus Tectimicrobiota</taxon>
    </lineage>
</organism>
<comment type="similarity">
    <text evidence="4">Belongs to the Nth/MutY family.</text>
</comment>
<evidence type="ECO:0000313" key="17">
    <source>
        <dbReference type="Proteomes" id="UP000782312"/>
    </source>
</evidence>
<evidence type="ECO:0000313" key="16">
    <source>
        <dbReference type="EMBL" id="MBI3127723.1"/>
    </source>
</evidence>
<feature type="domain" description="HhH-GPD" evidence="15">
    <location>
        <begin position="33"/>
        <end position="184"/>
    </location>
</feature>
<dbReference type="InterPro" id="IPR003265">
    <property type="entry name" value="HhH-GPD_domain"/>
</dbReference>
<comment type="cofactor">
    <cofactor evidence="2">
        <name>[4Fe-4S] cluster</name>
        <dbReference type="ChEBI" id="CHEBI:49883"/>
    </cofactor>
</comment>
<dbReference type="InterPro" id="IPR023170">
    <property type="entry name" value="HhH_base_excis_C"/>
</dbReference>
<dbReference type="GO" id="GO:0034039">
    <property type="term" value="F:8-oxo-7,8-dihydroguanine DNA N-glycosylase activity"/>
    <property type="evidence" value="ECO:0007669"/>
    <property type="project" value="TreeGrafter"/>
</dbReference>
<dbReference type="Pfam" id="PF14815">
    <property type="entry name" value="NUDIX_4"/>
    <property type="match status" value="1"/>
</dbReference>
<evidence type="ECO:0000259" key="15">
    <source>
        <dbReference type="SMART" id="SM00478"/>
    </source>
</evidence>
<dbReference type="EC" id="3.2.2.31" evidence="5"/>
<dbReference type="GO" id="GO:0006298">
    <property type="term" value="P:mismatch repair"/>
    <property type="evidence" value="ECO:0007669"/>
    <property type="project" value="TreeGrafter"/>
</dbReference>
<keyword evidence="8" id="KW-0479">Metal-binding</keyword>
<dbReference type="InterPro" id="IPR044298">
    <property type="entry name" value="MIG/MutY"/>
</dbReference>
<dbReference type="SMART" id="SM00478">
    <property type="entry name" value="ENDO3c"/>
    <property type="match status" value="1"/>
</dbReference>
<dbReference type="Gene3D" id="1.10.1670.10">
    <property type="entry name" value="Helix-hairpin-Helix base-excision DNA repair enzymes (C-terminal)"/>
    <property type="match status" value="1"/>
</dbReference>
<keyword evidence="7" id="KW-0004">4Fe-4S</keyword>
<dbReference type="Gene3D" id="1.10.340.30">
    <property type="entry name" value="Hypothetical protein, domain 2"/>
    <property type="match status" value="1"/>
</dbReference>
<dbReference type="InterPro" id="IPR003651">
    <property type="entry name" value="Endonuclease3_FeS-loop_motif"/>
</dbReference>
<dbReference type="GO" id="GO:0000701">
    <property type="term" value="F:purine-specific mismatch base pair DNA N-glycosylase activity"/>
    <property type="evidence" value="ECO:0007669"/>
    <property type="project" value="UniProtKB-EC"/>
</dbReference>
<evidence type="ECO:0000256" key="5">
    <source>
        <dbReference type="ARBA" id="ARBA00012045"/>
    </source>
</evidence>
<comment type="caution">
    <text evidence="16">The sequence shown here is derived from an EMBL/GenBank/DDBJ whole genome shotgun (WGS) entry which is preliminary data.</text>
</comment>
<dbReference type="PANTHER" id="PTHR42944">
    <property type="entry name" value="ADENINE DNA GLYCOSYLASE"/>
    <property type="match status" value="1"/>
</dbReference>
<dbReference type="AlphaFoldDB" id="A0A932MNF9"/>
<evidence type="ECO:0000256" key="7">
    <source>
        <dbReference type="ARBA" id="ARBA00022485"/>
    </source>
</evidence>
<evidence type="ECO:0000256" key="1">
    <source>
        <dbReference type="ARBA" id="ARBA00000843"/>
    </source>
</evidence>
<keyword evidence="14" id="KW-0326">Glycosidase</keyword>
<dbReference type="CDD" id="cd00056">
    <property type="entry name" value="ENDO3c"/>
    <property type="match status" value="1"/>
</dbReference>
<sequence>MRERLLGWYGQEKRALPWRGEREPYRVWVSEAMLQQTRAGTAAPRYARFLSRFPTLRALADAPLEAVLAEWQGLGYYGRARSLHRAAREVAGRFGGRLPSDPEALRSLPGFGPYMAGAVASIAFGLREPAVDGNVLRVLSRLLDLPLPVDKPGGRAAVEAEARALLPSSRPGDFNQALMDLGAGLCLPRGPRCGECPLGNLCAAKKAGTVSKRPVKSPKRPPREATVFQLWAERGGRLRLVRRKEDGLFGGLWELPGWMAEGRPEPGEAEWSAACAESLGPGWTAGEEIARAERALTHRRILFVLRRALPLNGARPVLKEEDGAIWADAETLKALPLSNAQRAAIEAGRRGMEKRRGRLAP</sequence>
<evidence type="ECO:0000256" key="4">
    <source>
        <dbReference type="ARBA" id="ARBA00008343"/>
    </source>
</evidence>
<dbReference type="SMART" id="SM00525">
    <property type="entry name" value="FES"/>
    <property type="match status" value="1"/>
</dbReference>
<evidence type="ECO:0000256" key="11">
    <source>
        <dbReference type="ARBA" id="ARBA00023004"/>
    </source>
</evidence>
<dbReference type="GO" id="GO:0051539">
    <property type="term" value="F:4 iron, 4 sulfur cluster binding"/>
    <property type="evidence" value="ECO:0007669"/>
    <property type="project" value="UniProtKB-KW"/>
</dbReference>
<evidence type="ECO:0000256" key="2">
    <source>
        <dbReference type="ARBA" id="ARBA00001966"/>
    </source>
</evidence>
<dbReference type="InterPro" id="IPR011257">
    <property type="entry name" value="DNA_glycosylase"/>
</dbReference>
<keyword evidence="10" id="KW-0378">Hydrolase</keyword>
<dbReference type="GO" id="GO:0032357">
    <property type="term" value="F:oxidized purine DNA binding"/>
    <property type="evidence" value="ECO:0007669"/>
    <property type="project" value="TreeGrafter"/>
</dbReference>
<reference evidence="16" key="1">
    <citation type="submission" date="2020-07" db="EMBL/GenBank/DDBJ databases">
        <title>Huge and variable diversity of episymbiotic CPR bacteria and DPANN archaea in groundwater ecosystems.</title>
        <authorList>
            <person name="He C.Y."/>
            <person name="Keren R."/>
            <person name="Whittaker M."/>
            <person name="Farag I.F."/>
            <person name="Doudna J."/>
            <person name="Cate J.H.D."/>
            <person name="Banfield J.F."/>
        </authorList>
    </citation>
    <scope>NUCLEOTIDE SEQUENCE</scope>
    <source>
        <strain evidence="16">NC_groundwater_763_Ag_S-0.2um_68_21</strain>
    </source>
</reference>
<dbReference type="SUPFAM" id="SSF48150">
    <property type="entry name" value="DNA-glycosylase"/>
    <property type="match status" value="1"/>
</dbReference>
<accession>A0A932MNF9</accession>
<evidence type="ECO:0000256" key="8">
    <source>
        <dbReference type="ARBA" id="ARBA00022723"/>
    </source>
</evidence>
<dbReference type="Pfam" id="PF00730">
    <property type="entry name" value="HhH-GPD"/>
    <property type="match status" value="1"/>
</dbReference>
<evidence type="ECO:0000256" key="13">
    <source>
        <dbReference type="ARBA" id="ARBA00023204"/>
    </source>
</evidence>
<comment type="function">
    <text evidence="3">Adenine glycosylase active on G-A mispairs. MutY also corrects error-prone DNA synthesis past GO lesions which are due to the oxidatively damaged form of guanine: 7,8-dihydro-8-oxoguanine (8-oxo-dGTP).</text>
</comment>
<dbReference type="SUPFAM" id="SSF55811">
    <property type="entry name" value="Nudix"/>
    <property type="match status" value="1"/>
</dbReference>